<reference evidence="2 3" key="1">
    <citation type="submission" date="2018-07" db="EMBL/GenBank/DDBJ databases">
        <title>The genomes of Aspergillus section Nigri reveals drivers in fungal speciation.</title>
        <authorList>
            <consortium name="DOE Joint Genome Institute"/>
            <person name="Vesth T.C."/>
            <person name="Nybo J."/>
            <person name="Theobald S."/>
            <person name="Brandl J."/>
            <person name="Frisvad J.C."/>
            <person name="Nielsen K.F."/>
            <person name="Lyhne E.K."/>
            <person name="Kogle M.E."/>
            <person name="Kuo A."/>
            <person name="Riley R."/>
            <person name="Clum A."/>
            <person name="Nolan M."/>
            <person name="Lipzen A."/>
            <person name="Salamov A."/>
            <person name="Henrissat B."/>
            <person name="Wiebenga A."/>
            <person name="De vries R.P."/>
            <person name="Grigoriev I.V."/>
            <person name="Mortensen U.H."/>
            <person name="Andersen M.R."/>
            <person name="Baker S.E."/>
        </authorList>
    </citation>
    <scope>NUCLEOTIDE SEQUENCE [LARGE SCALE GENOMIC DNA]</scope>
    <source>
        <strain evidence="2 3">CBS 139.54b</strain>
    </source>
</reference>
<accession>A0A3F3Q355</accession>
<gene>
    <name evidence="2" type="ORF">BDQ94DRAFT_143317</name>
</gene>
<evidence type="ECO:0000313" key="2">
    <source>
        <dbReference type="EMBL" id="RDH33551.1"/>
    </source>
</evidence>
<dbReference type="EMBL" id="KZ852046">
    <property type="protein sequence ID" value="RDH33551.1"/>
    <property type="molecule type" value="Genomic_DNA"/>
</dbReference>
<dbReference type="GeneID" id="38134560"/>
<name>A0A3F3Q355_9EURO</name>
<dbReference type="RefSeq" id="XP_026626573.1">
    <property type="nucleotide sequence ID" value="XM_026766204.1"/>
</dbReference>
<organism evidence="2 3">
    <name type="scientific">Aspergillus welwitschiae</name>
    <dbReference type="NCBI Taxonomy" id="1341132"/>
    <lineage>
        <taxon>Eukaryota</taxon>
        <taxon>Fungi</taxon>
        <taxon>Dikarya</taxon>
        <taxon>Ascomycota</taxon>
        <taxon>Pezizomycotina</taxon>
        <taxon>Eurotiomycetes</taxon>
        <taxon>Eurotiomycetidae</taxon>
        <taxon>Eurotiales</taxon>
        <taxon>Aspergillaceae</taxon>
        <taxon>Aspergillus</taxon>
        <taxon>Aspergillus subgen. Circumdati</taxon>
    </lineage>
</organism>
<dbReference type="Proteomes" id="UP000253729">
    <property type="component" value="Unassembled WGS sequence"/>
</dbReference>
<evidence type="ECO:0000313" key="3">
    <source>
        <dbReference type="Proteomes" id="UP000253729"/>
    </source>
</evidence>
<protein>
    <submittedName>
        <fullName evidence="2">Uncharacterized protein</fullName>
    </submittedName>
</protein>
<feature type="region of interest" description="Disordered" evidence="1">
    <location>
        <begin position="54"/>
        <end position="75"/>
    </location>
</feature>
<keyword evidence="3" id="KW-1185">Reference proteome</keyword>
<evidence type="ECO:0000256" key="1">
    <source>
        <dbReference type="SAM" id="MobiDB-lite"/>
    </source>
</evidence>
<proteinExistence type="predicted"/>
<sequence length="75" mass="8673">MAQIPCRDWLHSLFVLQHPFLHEMKSAYLAPSMYHHQHVDSLALDLRHPRSVTRIRSNAESSSRRDESNPPLAVS</sequence>
<dbReference type="AlphaFoldDB" id="A0A3F3Q355"/>